<keyword evidence="13" id="KW-1185">Reference proteome</keyword>
<keyword evidence="7 9" id="KW-0808">Transferase</keyword>
<evidence type="ECO:0000256" key="4">
    <source>
        <dbReference type="ARBA" id="ARBA00022553"/>
    </source>
</evidence>
<feature type="domain" description="Nicotinate phosphoribosyltransferase N-terminal" evidence="10">
    <location>
        <begin position="12"/>
        <end position="133"/>
    </location>
</feature>
<name>A0A968GFT9_9SPIO</name>
<dbReference type="InterPro" id="IPR041619">
    <property type="entry name" value="NAPRTase_C"/>
</dbReference>
<comment type="catalytic activity">
    <reaction evidence="8 9">
        <text>5-phospho-alpha-D-ribose 1-diphosphate + nicotinate + ATP + H2O = nicotinate beta-D-ribonucleotide + ADP + phosphate + diphosphate</text>
        <dbReference type="Rhea" id="RHEA:36163"/>
        <dbReference type="ChEBI" id="CHEBI:15377"/>
        <dbReference type="ChEBI" id="CHEBI:30616"/>
        <dbReference type="ChEBI" id="CHEBI:32544"/>
        <dbReference type="ChEBI" id="CHEBI:33019"/>
        <dbReference type="ChEBI" id="CHEBI:43474"/>
        <dbReference type="ChEBI" id="CHEBI:57502"/>
        <dbReference type="ChEBI" id="CHEBI:58017"/>
        <dbReference type="ChEBI" id="CHEBI:456216"/>
        <dbReference type="EC" id="6.3.4.21"/>
    </reaction>
</comment>
<evidence type="ECO:0000256" key="6">
    <source>
        <dbReference type="ARBA" id="ARBA00022642"/>
    </source>
</evidence>
<dbReference type="GO" id="GO:0005829">
    <property type="term" value="C:cytosol"/>
    <property type="evidence" value="ECO:0007669"/>
    <property type="project" value="TreeGrafter"/>
</dbReference>
<dbReference type="Pfam" id="PF17956">
    <property type="entry name" value="NAPRTase_C"/>
    <property type="match status" value="1"/>
</dbReference>
<keyword evidence="12" id="KW-0328">Glycosyltransferase</keyword>
<dbReference type="SUPFAM" id="SSF54675">
    <property type="entry name" value="Nicotinate/Quinolinate PRTase N-terminal domain-like"/>
    <property type="match status" value="1"/>
</dbReference>
<evidence type="ECO:0000256" key="1">
    <source>
        <dbReference type="ARBA" id="ARBA00004952"/>
    </source>
</evidence>
<dbReference type="PANTHER" id="PTHR11098:SF1">
    <property type="entry name" value="NICOTINATE PHOSPHORIBOSYLTRANSFERASE"/>
    <property type="match status" value="1"/>
</dbReference>
<dbReference type="EC" id="6.3.4.21" evidence="3 9"/>
<evidence type="ECO:0000256" key="2">
    <source>
        <dbReference type="ARBA" id="ARBA00010897"/>
    </source>
</evidence>
<comment type="similarity">
    <text evidence="2 9">Belongs to the NAPRTase family.</text>
</comment>
<dbReference type="InterPro" id="IPR040727">
    <property type="entry name" value="NAPRTase_N"/>
</dbReference>
<dbReference type="Pfam" id="PF17767">
    <property type="entry name" value="NAPRTase_N"/>
    <property type="match status" value="1"/>
</dbReference>
<dbReference type="GO" id="GO:0034355">
    <property type="term" value="P:NAD+ biosynthetic process via the salvage pathway"/>
    <property type="evidence" value="ECO:0007669"/>
    <property type="project" value="TreeGrafter"/>
</dbReference>
<dbReference type="EMBL" id="JAATLK010000001">
    <property type="protein sequence ID" value="NIZ47485.1"/>
    <property type="molecule type" value="Genomic_DNA"/>
</dbReference>
<dbReference type="Gene3D" id="3.20.20.70">
    <property type="entry name" value="Aldolase class I"/>
    <property type="match status" value="1"/>
</dbReference>
<dbReference type="InterPro" id="IPR013785">
    <property type="entry name" value="Aldolase_TIM"/>
</dbReference>
<gene>
    <name evidence="12" type="ORF">HCT46_06125</name>
</gene>
<keyword evidence="4" id="KW-0597">Phosphoprotein</keyword>
<dbReference type="InterPro" id="IPR006405">
    <property type="entry name" value="Nic_PRibTrfase_pncB"/>
</dbReference>
<evidence type="ECO:0000256" key="8">
    <source>
        <dbReference type="ARBA" id="ARBA00048668"/>
    </source>
</evidence>
<comment type="function">
    <text evidence="9">Catalyzes the first step in the biosynthesis of NAD from nicotinic acid, the ATP-dependent synthesis of beta-nicotinate D-ribonucleotide from nicotinate and 5-phospho-D-ribose 1-phosphate.</text>
</comment>
<comment type="PTM">
    <text evidence="9">Transiently phosphorylated on a His residue during the reaction cycle. Phosphorylation strongly increases the affinity for substrates and increases the rate of nicotinate D-ribonucleotide production. Dephosphorylation regenerates the low-affinity form of the enzyme, leading to product release.</text>
</comment>
<dbReference type="PANTHER" id="PTHR11098">
    <property type="entry name" value="NICOTINATE PHOSPHORIBOSYLTRANSFERASE"/>
    <property type="match status" value="1"/>
</dbReference>
<accession>A0A968GFT9</accession>
<evidence type="ECO:0000256" key="3">
    <source>
        <dbReference type="ARBA" id="ARBA00013236"/>
    </source>
</evidence>
<comment type="pathway">
    <text evidence="1 9">Cofactor biosynthesis; NAD(+) biosynthesis; nicotinate D-ribonucleotide from nicotinate: step 1/1.</text>
</comment>
<dbReference type="NCBIfam" id="TIGR01513">
    <property type="entry name" value="NAPRTase_put"/>
    <property type="match status" value="1"/>
</dbReference>
<dbReference type="AlphaFoldDB" id="A0A968GFT9"/>
<dbReference type="InterPro" id="IPR007229">
    <property type="entry name" value="Nic_PRibTrfase-Fam"/>
</dbReference>
<dbReference type="Gene3D" id="3.20.140.10">
    <property type="entry name" value="nicotinate phosphoribosyltransferase"/>
    <property type="match status" value="1"/>
</dbReference>
<keyword evidence="6 9" id="KW-0662">Pyridine nucleotide biosynthesis</keyword>
<dbReference type="NCBIfam" id="NF009131">
    <property type="entry name" value="PRK12484.1"/>
    <property type="match status" value="1"/>
</dbReference>
<sequence length="499" mass="56293">MNILYDFTRFINSDRYQYTEADIYVTNQMHQSPSVFNYFFRKTEDGGFAVVVGTENVLQLIEIMNQAGRETKLKYFSPFNFTEELMEALLSMEFHGDVDAMQEGELAFPNEPVLTMIDDLLPAKVIETPLLNTYNYQMAIASKASRISRAAGDIPVLAFGPRRAHGFDAAVLGTKAALIGGCSLHSSMGTEYLYNIKSIGSMSHSFIQSFGVGSEAEYKAFVTFIHRLQSNNATSIFLLIDTYDTLRSGLKNAIKAFQYCGISNDFNGSFGIRLDSGDLAYFSKICRQELNQVGFTNAKILLTNSLNEYLISELKQQGAPFDLVGVGDALATSKDNPCFGGVYKLVEVNHNPVIKLSNDAIKITTPSYKHVYRIYQHGEARADLITLAHNDPDVIKLLAGEEISITSEEDRFKQTTFPAKSYTVEQLTKPMIRAGELTDYGKLQHDIHRSRSYYKQRLQTFSPERTRIINPHHYKVNLSQALYEQKYKLIQQLKNEIQS</sequence>
<evidence type="ECO:0000256" key="9">
    <source>
        <dbReference type="RuleBase" id="RU365100"/>
    </source>
</evidence>
<dbReference type="Proteomes" id="UP000752013">
    <property type="component" value="Unassembled WGS sequence"/>
</dbReference>
<dbReference type="InterPro" id="IPR036068">
    <property type="entry name" value="Nicotinate_pribotase-like_C"/>
</dbReference>
<comment type="caution">
    <text evidence="12">The sequence shown here is derived from an EMBL/GenBank/DDBJ whole genome shotgun (WGS) entry which is preliminary data.</text>
</comment>
<reference evidence="12" key="1">
    <citation type="submission" date="2020-03" db="EMBL/GenBank/DDBJ databases">
        <title>Spirochaetal bacteria isolated from arthropods constitute a novel genus Entomospira genus novum within the order Spirochaetales.</title>
        <authorList>
            <person name="Grana-Miraglia L."/>
            <person name="Sikutova S."/>
            <person name="Fingerle V."/>
            <person name="Sing A."/>
            <person name="Castillo-Ramirez S."/>
            <person name="Margos G."/>
            <person name="Rudolf I."/>
        </authorList>
    </citation>
    <scope>NUCLEOTIDE SEQUENCE</scope>
    <source>
        <strain evidence="12">BR208</strain>
    </source>
</reference>
<evidence type="ECO:0000256" key="5">
    <source>
        <dbReference type="ARBA" id="ARBA00022598"/>
    </source>
</evidence>
<dbReference type="GO" id="GO:0004516">
    <property type="term" value="F:nicotinate phosphoribosyltransferase activity"/>
    <property type="evidence" value="ECO:0007669"/>
    <property type="project" value="UniProtKB-UniRule"/>
</dbReference>
<dbReference type="GO" id="GO:0016757">
    <property type="term" value="F:glycosyltransferase activity"/>
    <property type="evidence" value="ECO:0007669"/>
    <property type="project" value="UniProtKB-KW"/>
</dbReference>
<feature type="domain" description="Nicotinate phosphoribosyltransferase C-terminal" evidence="11">
    <location>
        <begin position="369"/>
        <end position="485"/>
    </location>
</feature>
<dbReference type="RefSeq" id="WP_167703898.1">
    <property type="nucleotide sequence ID" value="NZ_CP118168.1"/>
</dbReference>
<organism evidence="12 13">
    <name type="scientific">Entomospira nematocerorum</name>
    <dbReference type="NCBI Taxonomy" id="2719987"/>
    <lineage>
        <taxon>Bacteria</taxon>
        <taxon>Pseudomonadati</taxon>
        <taxon>Spirochaetota</taxon>
        <taxon>Spirochaetia</taxon>
        <taxon>Spirochaetales</taxon>
        <taxon>Spirochaetaceae</taxon>
        <taxon>Entomospira</taxon>
    </lineage>
</organism>
<proteinExistence type="inferred from homology"/>
<protein>
    <recommendedName>
        <fullName evidence="3 9">Nicotinate phosphoribosyltransferase</fullName>
        <ecNumber evidence="3 9">6.3.4.21</ecNumber>
    </recommendedName>
</protein>
<evidence type="ECO:0000259" key="11">
    <source>
        <dbReference type="Pfam" id="PF17956"/>
    </source>
</evidence>
<evidence type="ECO:0000259" key="10">
    <source>
        <dbReference type="Pfam" id="PF17767"/>
    </source>
</evidence>
<keyword evidence="5 9" id="KW-0436">Ligase</keyword>
<dbReference type="PIRSF" id="PIRSF000484">
    <property type="entry name" value="NAPRT"/>
    <property type="match status" value="1"/>
</dbReference>
<dbReference type="SUPFAM" id="SSF51690">
    <property type="entry name" value="Nicotinate/Quinolinate PRTase C-terminal domain-like"/>
    <property type="match status" value="1"/>
</dbReference>
<evidence type="ECO:0000313" key="12">
    <source>
        <dbReference type="EMBL" id="NIZ47485.1"/>
    </source>
</evidence>
<evidence type="ECO:0000313" key="13">
    <source>
        <dbReference type="Proteomes" id="UP000752013"/>
    </source>
</evidence>
<dbReference type="NCBIfam" id="NF006695">
    <property type="entry name" value="PRK09243.1-2"/>
    <property type="match status" value="1"/>
</dbReference>
<evidence type="ECO:0000256" key="7">
    <source>
        <dbReference type="ARBA" id="ARBA00022679"/>
    </source>
</evidence>